<dbReference type="AlphaFoldDB" id="A0A502CM95"/>
<protein>
    <submittedName>
        <fullName evidence="1">Uncharacterized protein</fullName>
    </submittedName>
</protein>
<sequence length="70" mass="8045">MTLANMRENGTRFVDLWCQCGRHVTINVDHLSGKEKVPAVRERYRCIECGQRPRSSVPSWSRADRKVSGL</sequence>
<organism evidence="1 2">
    <name type="scientific">Sphingomonas oligophenolica</name>
    <dbReference type="NCBI Taxonomy" id="301154"/>
    <lineage>
        <taxon>Bacteria</taxon>
        <taxon>Pseudomonadati</taxon>
        <taxon>Pseudomonadota</taxon>
        <taxon>Alphaproteobacteria</taxon>
        <taxon>Sphingomonadales</taxon>
        <taxon>Sphingomonadaceae</taxon>
        <taxon>Sphingomonas</taxon>
    </lineage>
</organism>
<name>A0A502CM95_9SPHN</name>
<evidence type="ECO:0000313" key="2">
    <source>
        <dbReference type="Proteomes" id="UP000318413"/>
    </source>
</evidence>
<proteinExistence type="predicted"/>
<evidence type="ECO:0000313" key="1">
    <source>
        <dbReference type="EMBL" id="TPG12821.1"/>
    </source>
</evidence>
<dbReference type="EMBL" id="RCZK01000005">
    <property type="protein sequence ID" value="TPG12821.1"/>
    <property type="molecule type" value="Genomic_DNA"/>
</dbReference>
<keyword evidence="2" id="KW-1185">Reference proteome</keyword>
<dbReference type="Proteomes" id="UP000318413">
    <property type="component" value="Unassembled WGS sequence"/>
</dbReference>
<gene>
    <name evidence="1" type="ORF">EAH84_08670</name>
</gene>
<accession>A0A502CM95</accession>
<reference evidence="1 2" key="1">
    <citation type="journal article" date="2019" name="Environ. Microbiol.">
        <title>Species interactions and distinct microbial communities in high Arctic permafrost affected cryosols are associated with the CH4 and CO2 gas fluxes.</title>
        <authorList>
            <person name="Altshuler I."/>
            <person name="Hamel J."/>
            <person name="Turney S."/>
            <person name="Magnuson E."/>
            <person name="Levesque R."/>
            <person name="Greer C."/>
            <person name="Whyte L.G."/>
        </authorList>
    </citation>
    <scope>NUCLEOTIDE SEQUENCE [LARGE SCALE GENOMIC DNA]</scope>
    <source>
        <strain evidence="1 2">S5.1</strain>
    </source>
</reference>
<comment type="caution">
    <text evidence="1">The sequence shown here is derived from an EMBL/GenBank/DDBJ whole genome shotgun (WGS) entry which is preliminary data.</text>
</comment>
<dbReference type="OrthoDB" id="8455678at2"/>